<keyword evidence="4" id="KW-0408">Iron</keyword>
<dbReference type="Gene3D" id="3.30.70.20">
    <property type="match status" value="1"/>
</dbReference>
<evidence type="ECO:0000313" key="7">
    <source>
        <dbReference type="EMBL" id="XFO69212.1"/>
    </source>
</evidence>
<keyword evidence="3" id="KW-0560">Oxidoreductase</keyword>
<dbReference type="Gene3D" id="3.40.109.10">
    <property type="entry name" value="NADH Oxidase"/>
    <property type="match status" value="1"/>
</dbReference>
<evidence type="ECO:0000256" key="2">
    <source>
        <dbReference type="ARBA" id="ARBA00022723"/>
    </source>
</evidence>
<accession>A0ABZ3IU66</accession>
<evidence type="ECO:0000313" key="8">
    <source>
        <dbReference type="Proteomes" id="UP000216752"/>
    </source>
</evidence>
<dbReference type="Pfam" id="PF00881">
    <property type="entry name" value="Nitroreductase"/>
    <property type="match status" value="1"/>
</dbReference>
<feature type="domain" description="4Fe-4S ferredoxin-type" evidence="6">
    <location>
        <begin position="32"/>
        <end position="61"/>
    </location>
</feature>
<dbReference type="PANTHER" id="PTHR43673">
    <property type="entry name" value="NAD(P)H NITROREDUCTASE YDGI-RELATED"/>
    <property type="match status" value="1"/>
</dbReference>
<dbReference type="InterPro" id="IPR000415">
    <property type="entry name" value="Nitroreductase-like"/>
</dbReference>
<comment type="similarity">
    <text evidence="1">Belongs to the nitroreductase family.</text>
</comment>
<keyword evidence="5" id="KW-0411">Iron-sulfur</keyword>
<dbReference type="PROSITE" id="PS00198">
    <property type="entry name" value="4FE4S_FER_1"/>
    <property type="match status" value="2"/>
</dbReference>
<evidence type="ECO:0000256" key="4">
    <source>
        <dbReference type="ARBA" id="ARBA00023004"/>
    </source>
</evidence>
<proteinExistence type="inferred from homology"/>
<feature type="domain" description="4Fe-4S ferredoxin-type" evidence="6">
    <location>
        <begin position="2"/>
        <end position="31"/>
    </location>
</feature>
<evidence type="ECO:0000256" key="5">
    <source>
        <dbReference type="ARBA" id="ARBA00023014"/>
    </source>
</evidence>
<keyword evidence="8" id="KW-1185">Reference proteome</keyword>
<organism evidence="7 8">
    <name type="scientific">Sporomusa silvacetica DSM 10669</name>
    <dbReference type="NCBI Taxonomy" id="1123289"/>
    <lineage>
        <taxon>Bacteria</taxon>
        <taxon>Bacillati</taxon>
        <taxon>Bacillota</taxon>
        <taxon>Negativicutes</taxon>
        <taxon>Selenomonadales</taxon>
        <taxon>Sporomusaceae</taxon>
        <taxon>Sporomusa</taxon>
    </lineage>
</organism>
<evidence type="ECO:0000256" key="3">
    <source>
        <dbReference type="ARBA" id="ARBA00023002"/>
    </source>
</evidence>
<reference evidence="7" key="1">
    <citation type="submission" date="2024-05" db="EMBL/GenBank/DDBJ databases">
        <title>Isolation and characterization of Sporomusa carbonis sp. nov., a carboxydotrophic hydrogenogen in the genus of Sporomusa isolated from a charcoal burning pile.</title>
        <authorList>
            <person name="Boeer T."/>
            <person name="Rosenbaum F."/>
            <person name="Eysell L."/>
            <person name="Mueller V."/>
            <person name="Daniel R."/>
            <person name="Poehlein A."/>
        </authorList>
    </citation>
    <scope>NUCLEOTIDE SEQUENCE [LARGE SCALE GENOMIC DNA]</scope>
    <source>
        <strain evidence="7">DSM 10669</strain>
    </source>
</reference>
<dbReference type="SUPFAM" id="SSF55469">
    <property type="entry name" value="FMN-dependent nitroreductase-like"/>
    <property type="match status" value="1"/>
</dbReference>
<dbReference type="InterPro" id="IPR029479">
    <property type="entry name" value="Nitroreductase"/>
</dbReference>
<dbReference type="CDD" id="cd02143">
    <property type="entry name" value="nitroreductase_FeS-like"/>
    <property type="match status" value="1"/>
</dbReference>
<evidence type="ECO:0000259" key="6">
    <source>
        <dbReference type="PROSITE" id="PS51379"/>
    </source>
</evidence>
<dbReference type="InterPro" id="IPR017900">
    <property type="entry name" value="4Fe4S_Fe_S_CS"/>
</dbReference>
<dbReference type="EMBL" id="CP155573">
    <property type="protein sequence ID" value="XFO69212.1"/>
    <property type="molecule type" value="Genomic_DNA"/>
</dbReference>
<dbReference type="Pfam" id="PF13237">
    <property type="entry name" value="Fer4_10"/>
    <property type="match status" value="1"/>
</dbReference>
<keyword evidence="2" id="KW-0479">Metal-binding</keyword>
<name>A0ABZ3IU66_9FIRM</name>
<dbReference type="RefSeq" id="WP_094603597.1">
    <property type="nucleotide sequence ID" value="NZ_CP155573.1"/>
</dbReference>
<dbReference type="SUPFAM" id="SSF54862">
    <property type="entry name" value="4Fe-4S ferredoxins"/>
    <property type="match status" value="1"/>
</dbReference>
<dbReference type="InterPro" id="IPR017896">
    <property type="entry name" value="4Fe4S_Fe-S-bd"/>
</dbReference>
<gene>
    <name evidence="7" type="primary">rsxB_6</name>
    <name evidence="7" type="ORF">SPSIL_054430</name>
</gene>
<evidence type="ECO:0000256" key="1">
    <source>
        <dbReference type="ARBA" id="ARBA00007118"/>
    </source>
</evidence>
<dbReference type="PANTHER" id="PTHR43673:SF10">
    <property type="entry name" value="NADH DEHYDROGENASE_NAD(P)H NITROREDUCTASE XCC3605-RELATED"/>
    <property type="match status" value="1"/>
</dbReference>
<dbReference type="Proteomes" id="UP000216752">
    <property type="component" value="Chromosome"/>
</dbReference>
<sequence>MDLIHVNQEKCTRCGICVNICPPRILQMKESGPSVTVTQACIGCGHCVAICPNTAIDNSKTPLSNQISLTSFPVIDSDTAYHFIRSRRSIRCYKNESIPRNLLLKLVDVARFAPTASNKQGISYIIADDAKILKKATETVIEWMEENQSHWWSFPLHIRAFRESGIDGIFHSAPHLIIATAPKDFKNGRENTILSFSYLELFANTLGLGSAWAGLFEMCAFSNYAPLLRLFKIPENKSITGAVMVGYPQYSFKRLVDRNPLDVTILSDDQI</sequence>
<protein>
    <submittedName>
        <fullName evidence="7">Ion-translocating oxidoreductase complex subunit B</fullName>
    </submittedName>
</protein>
<dbReference type="PROSITE" id="PS51379">
    <property type="entry name" value="4FE4S_FER_2"/>
    <property type="match status" value="2"/>
</dbReference>